<dbReference type="EMBL" id="CAEY01001565">
    <property type="status" value="NOT_ANNOTATED_CDS"/>
    <property type="molecule type" value="Genomic_DNA"/>
</dbReference>
<evidence type="ECO:0000256" key="1">
    <source>
        <dbReference type="SAM" id="SignalP"/>
    </source>
</evidence>
<sequence>MSSNLVLPVLALIFLSINPTSYAFPALASSISGTSFAETDSPLVLDALEPSMLQEVPFPDVISGYSKMSSKIRSYLPGNPLKGLFKSDEDFVIEKPEQKQSIIDPRFLKVASAAVGHLFPTEKNSVPAIGAPVVAPVGAVIGDKASAVTGVPVGKASSNQKFDLNVAKKVSIKAKKPKSLEASVRIQHPVVGEQYGRIALEGINGQ</sequence>
<reference evidence="2" key="2">
    <citation type="submission" date="2015-06" db="UniProtKB">
        <authorList>
            <consortium name="EnsemblMetazoa"/>
        </authorList>
    </citation>
    <scope>IDENTIFICATION</scope>
</reference>
<reference evidence="3" key="1">
    <citation type="submission" date="2011-08" db="EMBL/GenBank/DDBJ databases">
        <authorList>
            <person name="Rombauts S."/>
        </authorList>
    </citation>
    <scope>NUCLEOTIDE SEQUENCE</scope>
    <source>
        <strain evidence="3">London</strain>
    </source>
</reference>
<organism evidence="2 3">
    <name type="scientific">Tetranychus urticae</name>
    <name type="common">Two-spotted spider mite</name>
    <dbReference type="NCBI Taxonomy" id="32264"/>
    <lineage>
        <taxon>Eukaryota</taxon>
        <taxon>Metazoa</taxon>
        <taxon>Ecdysozoa</taxon>
        <taxon>Arthropoda</taxon>
        <taxon>Chelicerata</taxon>
        <taxon>Arachnida</taxon>
        <taxon>Acari</taxon>
        <taxon>Acariformes</taxon>
        <taxon>Trombidiformes</taxon>
        <taxon>Prostigmata</taxon>
        <taxon>Eleutherengona</taxon>
        <taxon>Raphignathae</taxon>
        <taxon>Tetranychoidea</taxon>
        <taxon>Tetranychidae</taxon>
        <taxon>Tetranychus</taxon>
    </lineage>
</organism>
<dbReference type="HOGENOM" id="CLU_1333457_0_0_1"/>
<dbReference type="Proteomes" id="UP000015104">
    <property type="component" value="Unassembled WGS sequence"/>
</dbReference>
<dbReference type="EnsemblMetazoa" id="tetur05g01480.1">
    <property type="protein sequence ID" value="tetur05g01480.1"/>
    <property type="gene ID" value="tetur05g01480"/>
</dbReference>
<keyword evidence="1" id="KW-0732">Signal</keyword>
<keyword evidence="3" id="KW-1185">Reference proteome</keyword>
<protein>
    <submittedName>
        <fullName evidence="2">Uncharacterized protein</fullName>
    </submittedName>
</protein>
<name>T1K464_TETUR</name>
<feature type="signal peptide" evidence="1">
    <location>
        <begin position="1"/>
        <end position="23"/>
    </location>
</feature>
<proteinExistence type="predicted"/>
<feature type="chain" id="PRO_5004580278" evidence="1">
    <location>
        <begin position="24"/>
        <end position="206"/>
    </location>
</feature>
<evidence type="ECO:0000313" key="3">
    <source>
        <dbReference type="Proteomes" id="UP000015104"/>
    </source>
</evidence>
<evidence type="ECO:0000313" key="2">
    <source>
        <dbReference type="EnsemblMetazoa" id="tetur05g01480.1"/>
    </source>
</evidence>
<accession>T1K464</accession>
<dbReference type="RefSeq" id="XP_025016269.1">
    <property type="nucleotide sequence ID" value="XM_025160501.1"/>
</dbReference>
<dbReference type="KEGG" id="tut:112538669"/>
<dbReference type="AlphaFoldDB" id="T1K464"/>
<dbReference type="GeneID" id="112538669"/>